<feature type="compositionally biased region" description="Polar residues" evidence="1">
    <location>
        <begin position="20"/>
        <end position="35"/>
    </location>
</feature>
<reference evidence="2 3" key="1">
    <citation type="journal article" date="2024" name="Environ. Microbiol.">
        <title>Novel evolutionary insights on the interactions of the Holosporales (Alphaproteobacteria) with eukaryotic hosts from comparative genomics.</title>
        <authorList>
            <person name="Giovannini M."/>
            <person name="Petroni G."/>
            <person name="Castelli M."/>
        </authorList>
    </citation>
    <scope>NUCLEOTIDE SEQUENCE [LARGE SCALE GENOMIC DNA]</scope>
    <source>
        <strain evidence="2 3">US_Bl 15I1</strain>
    </source>
</reference>
<accession>A0ABZ2CBW6</accession>
<feature type="region of interest" description="Disordered" evidence="1">
    <location>
        <begin position="1"/>
        <end position="63"/>
    </location>
</feature>
<keyword evidence="3" id="KW-1185">Reference proteome</keyword>
<feature type="compositionally biased region" description="Acidic residues" evidence="1">
    <location>
        <begin position="1"/>
        <end position="12"/>
    </location>
</feature>
<organism evidence="2 3">
    <name type="scientific">Candidatus Bealeia paramacronuclearis</name>
    <dbReference type="NCBI Taxonomy" id="1921001"/>
    <lineage>
        <taxon>Bacteria</taxon>
        <taxon>Pseudomonadati</taxon>
        <taxon>Pseudomonadota</taxon>
        <taxon>Alphaproteobacteria</taxon>
        <taxon>Holosporales</taxon>
        <taxon>Holosporaceae</taxon>
        <taxon>Candidatus Bealeia</taxon>
    </lineage>
</organism>
<evidence type="ECO:0000313" key="2">
    <source>
        <dbReference type="EMBL" id="WVX67769.1"/>
    </source>
</evidence>
<protein>
    <submittedName>
        <fullName evidence="2">Uncharacterized protein</fullName>
    </submittedName>
</protein>
<evidence type="ECO:0000256" key="1">
    <source>
        <dbReference type="SAM" id="MobiDB-lite"/>
    </source>
</evidence>
<dbReference type="Proteomes" id="UP001330434">
    <property type="component" value="Plasmid pBealeia1"/>
</dbReference>
<dbReference type="RefSeq" id="WP_338453752.1">
    <property type="nucleotide sequence ID" value="NZ_CP133271.1"/>
</dbReference>
<dbReference type="EMBL" id="CP133271">
    <property type="protein sequence ID" value="WVX67769.1"/>
    <property type="molecule type" value="Genomic_DNA"/>
</dbReference>
<name>A0ABZ2CBW6_9PROT</name>
<keyword evidence="2" id="KW-0614">Plasmid</keyword>
<gene>
    <name evidence="2" type="ORF">Bealeia1_01988</name>
</gene>
<geneLocation type="plasmid" evidence="2 3">
    <name>pBealeia1</name>
</geneLocation>
<evidence type="ECO:0000313" key="3">
    <source>
        <dbReference type="Proteomes" id="UP001330434"/>
    </source>
</evidence>
<sequence>MTQEINENETLDELLASAHAQEQSLESDMSSQEPESGSPDESFGSESDHSEVTSATEAPANDAGFSLEEKAFYENRLAQMQAEMVQMAHESQYWQEMAQTSSRTAHEMGTDALMRMKQGAEAELKAAKMAKKAAYESGDLDAQVAADEELMKATATLHWIGNQPVVSPKTRGSSSQGEPKRINWNQVDSAHMVEPEMDLHPAVQAWVEKNPWMDEIDPRFDLEKAQAVVKYAGQLEKSLIRAGREFEINSPSYFKRLESYIREFSQAKTTEFTPKTRPPSSVLKPTSGKKDSVSQSLTEAEKEVCASLGISQKSYLKNREYDRRQQAFKQGNQIYGDIQ</sequence>
<feature type="region of interest" description="Disordered" evidence="1">
    <location>
        <begin position="270"/>
        <end position="296"/>
    </location>
</feature>
<proteinExistence type="predicted"/>